<dbReference type="InterPro" id="IPR027417">
    <property type="entry name" value="P-loop_NTPase"/>
</dbReference>
<keyword evidence="2" id="KW-0813">Transport</keyword>
<dbReference type="PROSITE" id="PS50893">
    <property type="entry name" value="ABC_TRANSPORTER_2"/>
    <property type="match status" value="1"/>
</dbReference>
<dbReference type="EC" id="7.3.2.6" evidence="8"/>
<dbReference type="FunFam" id="3.40.50.300:FF:000425">
    <property type="entry name" value="Probable ABC transporter, ATP-binding subunit"/>
    <property type="match status" value="1"/>
</dbReference>
<keyword evidence="3" id="KW-0500">Molybdenum</keyword>
<evidence type="ECO:0000313" key="13">
    <source>
        <dbReference type="EMBL" id="NVO65907.1"/>
    </source>
</evidence>
<feature type="domain" description="ABC transporter" evidence="12">
    <location>
        <begin position="13"/>
        <end position="247"/>
    </location>
</feature>
<dbReference type="OrthoDB" id="10909at2157"/>
<comment type="catalytic activity">
    <reaction evidence="10">
        <text>tungstate(in) + ATP + H2O = tungstate(out) + ADP + phosphate + H(+)</text>
        <dbReference type="Rhea" id="RHEA:35027"/>
        <dbReference type="ChEBI" id="CHEBI:15377"/>
        <dbReference type="ChEBI" id="CHEBI:15378"/>
        <dbReference type="ChEBI" id="CHEBI:30616"/>
        <dbReference type="ChEBI" id="CHEBI:43474"/>
        <dbReference type="ChEBI" id="CHEBI:46502"/>
        <dbReference type="ChEBI" id="CHEBI:456216"/>
        <dbReference type="EC" id="7.3.2.6"/>
    </reaction>
</comment>
<evidence type="ECO:0000256" key="7">
    <source>
        <dbReference type="ARBA" id="ARBA00038781"/>
    </source>
</evidence>
<keyword evidence="14" id="KW-1185">Reference proteome</keyword>
<comment type="similarity">
    <text evidence="6">Belongs to the ABC transporter superfamily. Sulfate/tungstate importer (TC 3.A.1.6) family.</text>
</comment>
<dbReference type="SMART" id="SM00382">
    <property type="entry name" value="AAA"/>
    <property type="match status" value="1"/>
</dbReference>
<evidence type="ECO:0000256" key="10">
    <source>
        <dbReference type="ARBA" id="ARBA00047936"/>
    </source>
</evidence>
<sequence length="375" mass="41425">MATERLFDRISAIELAGVTKRYGDDVAVDCLDLRIEGGELVILIGASGSGKTTTLRMINRLIEPDEGRVTINGTDTREIDPVALRRNTGYVIQQIGLFPHMSVGENVGLVPTIEGWERGRIRAQVERLLDLVDLPPETYYARFPRELSGGQQQRVGLARALAMDPPLLLMDEPFGALDPILRKQLQDEFSRIKADLGRTIVFVTHDIDEAFKLGDRIAIMHDARLVQVGTPEDLIFNPASDVVAHMVDADRKFRHIDTLSVRDLMTPVLRRHLFPAATGVHSGLETMMASDIGVAIVTDGEEVVGAVRRREAYTRRHEELTMGEIAAMPLTFSPHDAGSAALAELKHSGHSFGLVVDDKKPVGLFLSDEVLMRLI</sequence>
<dbReference type="RefSeq" id="WP_176787453.1">
    <property type="nucleotide sequence ID" value="NZ_JABXWR010000001.1"/>
</dbReference>
<dbReference type="Pfam" id="PF00005">
    <property type="entry name" value="ABC_tran"/>
    <property type="match status" value="1"/>
</dbReference>
<protein>
    <recommendedName>
        <fullName evidence="9">Molybdate/tungstate import ATP-binding protein WtpC</fullName>
        <ecNumber evidence="8">7.3.2.6</ecNumber>
    </recommendedName>
</protein>
<dbReference type="GO" id="GO:0005886">
    <property type="term" value="C:plasma membrane"/>
    <property type="evidence" value="ECO:0007669"/>
    <property type="project" value="UniProtKB-SubCell"/>
</dbReference>
<evidence type="ECO:0000256" key="9">
    <source>
        <dbReference type="ARBA" id="ARBA00041133"/>
    </source>
</evidence>
<evidence type="ECO:0000256" key="2">
    <source>
        <dbReference type="ARBA" id="ARBA00022448"/>
    </source>
</evidence>
<name>A0A7K4HLI0_9EURY</name>
<evidence type="ECO:0000256" key="8">
    <source>
        <dbReference type="ARBA" id="ARBA00039025"/>
    </source>
</evidence>
<evidence type="ECO:0000256" key="4">
    <source>
        <dbReference type="ARBA" id="ARBA00022741"/>
    </source>
</evidence>
<comment type="subcellular location">
    <subcellularLocation>
        <location evidence="1">Cell membrane</location>
    </subcellularLocation>
</comment>
<dbReference type="Gene3D" id="3.40.50.300">
    <property type="entry name" value="P-loop containing nucleotide triphosphate hydrolases"/>
    <property type="match status" value="1"/>
</dbReference>
<keyword evidence="4" id="KW-0547">Nucleotide-binding</keyword>
<evidence type="ECO:0000259" key="12">
    <source>
        <dbReference type="PROSITE" id="PS50893"/>
    </source>
</evidence>
<dbReference type="PANTHER" id="PTHR43117:SF4">
    <property type="entry name" value="OSMOPROTECTANT IMPORT ATP-BINDING PROTEIN OSMV"/>
    <property type="match status" value="1"/>
</dbReference>
<dbReference type="SUPFAM" id="SSF54631">
    <property type="entry name" value="CBS-domain pair"/>
    <property type="match status" value="1"/>
</dbReference>
<dbReference type="PROSITE" id="PS00211">
    <property type="entry name" value="ABC_TRANSPORTER_1"/>
    <property type="match status" value="1"/>
</dbReference>
<dbReference type="Proteomes" id="UP000570823">
    <property type="component" value="Unassembled WGS sequence"/>
</dbReference>
<dbReference type="InterPro" id="IPR003593">
    <property type="entry name" value="AAA+_ATPase"/>
</dbReference>
<dbReference type="Gene3D" id="3.10.580.10">
    <property type="entry name" value="CBS-domain"/>
    <property type="match status" value="1"/>
</dbReference>
<dbReference type="GO" id="GO:0005524">
    <property type="term" value="F:ATP binding"/>
    <property type="evidence" value="ECO:0007669"/>
    <property type="project" value="UniProtKB-KW"/>
</dbReference>
<dbReference type="EMBL" id="JABXWR010000001">
    <property type="protein sequence ID" value="NVO65907.1"/>
    <property type="molecule type" value="Genomic_DNA"/>
</dbReference>
<gene>
    <name evidence="13" type="ORF">HWN36_00895</name>
</gene>
<dbReference type="SUPFAM" id="SSF52540">
    <property type="entry name" value="P-loop containing nucleoside triphosphate hydrolases"/>
    <property type="match status" value="1"/>
</dbReference>
<dbReference type="InterPro" id="IPR003439">
    <property type="entry name" value="ABC_transporter-like_ATP-bd"/>
</dbReference>
<dbReference type="InterPro" id="IPR046342">
    <property type="entry name" value="CBS_dom_sf"/>
</dbReference>
<comment type="caution">
    <text evidence="13">The sequence shown here is derived from an EMBL/GenBank/DDBJ whole genome shotgun (WGS) entry which is preliminary data.</text>
</comment>
<keyword evidence="5 13" id="KW-0067">ATP-binding</keyword>
<comment type="subunit">
    <text evidence="7">The complex is composed of two ATP-binding proteins (WtpC), two transmembrane proteins (WtpB) and a solute-binding protein (WtpA).</text>
</comment>
<evidence type="ECO:0000256" key="1">
    <source>
        <dbReference type="ARBA" id="ARBA00004236"/>
    </source>
</evidence>
<evidence type="ECO:0000256" key="6">
    <source>
        <dbReference type="ARBA" id="ARBA00038307"/>
    </source>
</evidence>
<dbReference type="AlphaFoldDB" id="A0A7K4HLI0"/>
<evidence type="ECO:0000313" key="14">
    <source>
        <dbReference type="Proteomes" id="UP000570823"/>
    </source>
</evidence>
<comment type="function">
    <text evidence="11">Part of the ABC transporter complex WtpABC involved in molybdate/tungstate import. Responsible for energy coupling to the transport system.</text>
</comment>
<evidence type="ECO:0000256" key="11">
    <source>
        <dbReference type="ARBA" id="ARBA00057369"/>
    </source>
</evidence>
<dbReference type="GO" id="GO:0016887">
    <property type="term" value="F:ATP hydrolysis activity"/>
    <property type="evidence" value="ECO:0007669"/>
    <property type="project" value="InterPro"/>
</dbReference>
<proteinExistence type="inferred from homology"/>
<dbReference type="InterPro" id="IPR017871">
    <property type="entry name" value="ABC_transporter-like_CS"/>
</dbReference>
<accession>A0A7K4HLI0</accession>
<dbReference type="PANTHER" id="PTHR43117">
    <property type="entry name" value="OSMOPROTECTANT IMPORT ATP-BINDING PROTEIN OSMV"/>
    <property type="match status" value="1"/>
</dbReference>
<evidence type="ECO:0000256" key="5">
    <source>
        <dbReference type="ARBA" id="ARBA00022840"/>
    </source>
</evidence>
<evidence type="ECO:0000256" key="3">
    <source>
        <dbReference type="ARBA" id="ARBA00022505"/>
    </source>
</evidence>
<reference evidence="13 14" key="1">
    <citation type="submission" date="2020-06" db="EMBL/GenBank/DDBJ databases">
        <title>Methanofollis fontis sp. nov., a methanogen isolated from marine sediments near a cold seep at Four-Way Closure Ridge offshore southwestern Taiwan.</title>
        <authorList>
            <person name="Chen S.-C."/>
            <person name="Teng N.-H."/>
            <person name="Lin Y.-S."/>
            <person name="Lai M.-C."/>
            <person name="Chen H.-H."/>
            <person name="Wang C.-C."/>
        </authorList>
    </citation>
    <scope>NUCLEOTIDE SEQUENCE [LARGE SCALE GENOMIC DNA]</scope>
    <source>
        <strain evidence="13 14">DSM 2702</strain>
    </source>
</reference>
<organism evidence="13 14">
    <name type="scientific">Methanofollis tationis</name>
    <dbReference type="NCBI Taxonomy" id="81417"/>
    <lineage>
        <taxon>Archaea</taxon>
        <taxon>Methanobacteriati</taxon>
        <taxon>Methanobacteriota</taxon>
        <taxon>Stenosarchaea group</taxon>
        <taxon>Methanomicrobia</taxon>
        <taxon>Methanomicrobiales</taxon>
        <taxon>Methanomicrobiaceae</taxon>
        <taxon>Methanofollis</taxon>
    </lineage>
</organism>
<dbReference type="GO" id="GO:1901238">
    <property type="term" value="F:ABC-type tungstate transporter activity"/>
    <property type="evidence" value="ECO:0007669"/>
    <property type="project" value="UniProtKB-EC"/>
</dbReference>